<proteinExistence type="predicted"/>
<keyword evidence="2" id="KW-0472">Membrane</keyword>
<dbReference type="Proteomes" id="UP000248975">
    <property type="component" value="Unassembled WGS sequence"/>
</dbReference>
<reference evidence="3 4" key="1">
    <citation type="submission" date="2017-08" db="EMBL/GenBank/DDBJ databases">
        <title>Infants hospitalized years apart are colonized by the same room-sourced microbial strains.</title>
        <authorList>
            <person name="Brooks B."/>
            <person name="Olm M.R."/>
            <person name="Firek B.A."/>
            <person name="Baker R."/>
            <person name="Thomas B.C."/>
            <person name="Morowitz M.J."/>
            <person name="Banfield J.F."/>
        </authorList>
    </citation>
    <scope>NUCLEOTIDE SEQUENCE [LARGE SCALE GENOMIC DNA]</scope>
    <source>
        <strain evidence="3">S2_003_000_R2_11</strain>
    </source>
</reference>
<gene>
    <name evidence="3" type="ORF">DI533_01210</name>
</gene>
<evidence type="ECO:0000256" key="2">
    <source>
        <dbReference type="SAM" id="Phobius"/>
    </source>
</evidence>
<dbReference type="NCBIfam" id="TIGR02458">
    <property type="entry name" value="CbtA"/>
    <property type="match status" value="1"/>
</dbReference>
<feature type="transmembrane region" description="Helical" evidence="2">
    <location>
        <begin position="164"/>
        <end position="182"/>
    </location>
</feature>
<protein>
    <submittedName>
        <fullName evidence="3">Cobalt transporter</fullName>
    </submittedName>
</protein>
<organism evidence="3 4">
    <name type="scientific">Cereibacter sphaeroides</name>
    <name type="common">Rhodobacter sphaeroides</name>
    <dbReference type="NCBI Taxonomy" id="1063"/>
    <lineage>
        <taxon>Bacteria</taxon>
        <taxon>Pseudomonadati</taxon>
        <taxon>Pseudomonadota</taxon>
        <taxon>Alphaproteobacteria</taxon>
        <taxon>Rhodobacterales</taxon>
        <taxon>Paracoccaceae</taxon>
        <taxon>Cereibacter</taxon>
    </lineage>
</organism>
<accession>A0A2W5S8N1</accession>
<evidence type="ECO:0000313" key="3">
    <source>
        <dbReference type="EMBL" id="PZQ99338.1"/>
    </source>
</evidence>
<dbReference type="InterPro" id="IPR012666">
    <property type="entry name" value="CbtA_put"/>
</dbReference>
<feature type="transmembrane region" description="Helical" evidence="2">
    <location>
        <begin position="187"/>
        <end position="203"/>
    </location>
</feature>
<dbReference type="EMBL" id="QFQS01000001">
    <property type="protein sequence ID" value="PZQ99338.1"/>
    <property type="molecule type" value="Genomic_DNA"/>
</dbReference>
<feature type="region of interest" description="Disordered" evidence="1">
    <location>
        <begin position="57"/>
        <end position="77"/>
    </location>
</feature>
<keyword evidence="2" id="KW-1133">Transmembrane helix</keyword>
<feature type="transmembrane region" description="Helical" evidence="2">
    <location>
        <begin position="96"/>
        <end position="117"/>
    </location>
</feature>
<feature type="transmembrane region" description="Helical" evidence="2">
    <location>
        <begin position="223"/>
        <end position="241"/>
    </location>
</feature>
<feature type="transmembrane region" description="Helical" evidence="2">
    <location>
        <begin position="129"/>
        <end position="152"/>
    </location>
</feature>
<sequence length="251" mass="25630">MLQRMLTSALIAGAAAALLAVVLQFSFVQKYLLLSEQYEAGVMTHFAGVPQGGGMNHGDSTAAGSGDETAAAATDEAAPAAAEEERSAFTRNGLTVLFLGVVYIGYGMLLVAGFAISERFGYKVTARQGLLWGLAGFATFQLIPALGLTPVLPGTPSTPITARQIWWFATVLCTGGALALIAYGKGVAAYVIAVVIAALPHLIGAPELGSYAGVAPPEVGGAFAARTLAVGMIVWATLGWLSGRLWGGAAA</sequence>
<evidence type="ECO:0000313" key="4">
    <source>
        <dbReference type="Proteomes" id="UP000248975"/>
    </source>
</evidence>
<dbReference type="AlphaFoldDB" id="A0A2W5S8N1"/>
<dbReference type="Pfam" id="PF09490">
    <property type="entry name" value="CbtA"/>
    <property type="match status" value="1"/>
</dbReference>
<comment type="caution">
    <text evidence="3">The sequence shown here is derived from an EMBL/GenBank/DDBJ whole genome shotgun (WGS) entry which is preliminary data.</text>
</comment>
<evidence type="ECO:0000256" key="1">
    <source>
        <dbReference type="SAM" id="MobiDB-lite"/>
    </source>
</evidence>
<name>A0A2W5S8N1_CERSP</name>
<feature type="compositionally biased region" description="Low complexity" evidence="1">
    <location>
        <begin position="62"/>
        <end position="77"/>
    </location>
</feature>
<keyword evidence="2" id="KW-0812">Transmembrane</keyword>